<keyword evidence="2" id="KW-1185">Reference proteome</keyword>
<reference evidence="1 2" key="1">
    <citation type="submission" date="2021-03" db="EMBL/GenBank/DDBJ databases">
        <title>Flavobacterium Flabelliformis Sp. Nov. And Flavobacterium Geliluteum Sp. Nov., Two Novel Multidrug Resistant Psychrophilic Species Isolated From Antarctica.</title>
        <authorList>
            <person name="Kralova S."/>
            <person name="Busse H.J."/>
            <person name="Bezdicek M."/>
            <person name="Nykrynova M."/>
            <person name="Kroupova E."/>
            <person name="Krsek D."/>
            <person name="Sedlacek I."/>
        </authorList>
    </citation>
    <scope>NUCLEOTIDE SEQUENCE [LARGE SCALE GENOMIC DNA]</scope>
    <source>
        <strain evidence="1 2">P7388</strain>
    </source>
</reference>
<dbReference type="AlphaFoldDB" id="A0A941AVX8"/>
<sequence>MDIRAKKRELSLEEFKHLAQPEVWTAIKLDAASGKGFSACHKLIFEKTGMWVEELVPIFRKLDANLNIK</sequence>
<dbReference type="EMBL" id="JAGFBV010000001">
    <property type="protein sequence ID" value="MBP4136705.1"/>
    <property type="molecule type" value="Genomic_DNA"/>
</dbReference>
<evidence type="ECO:0000313" key="1">
    <source>
        <dbReference type="EMBL" id="MBP4136705.1"/>
    </source>
</evidence>
<accession>A0A941AVX8</accession>
<proteinExistence type="predicted"/>
<gene>
    <name evidence="1" type="ORF">J3495_01275</name>
</gene>
<dbReference type="RefSeq" id="WP_210664748.1">
    <property type="nucleotide sequence ID" value="NZ_JAGFBV010000001.1"/>
</dbReference>
<protein>
    <submittedName>
        <fullName evidence="1">Uncharacterized protein</fullName>
    </submittedName>
</protein>
<name>A0A941AVX8_9FLAO</name>
<dbReference type="Proteomes" id="UP000675047">
    <property type="component" value="Unassembled WGS sequence"/>
</dbReference>
<evidence type="ECO:0000313" key="2">
    <source>
        <dbReference type="Proteomes" id="UP000675047"/>
    </source>
</evidence>
<comment type="caution">
    <text evidence="1">The sequence shown here is derived from an EMBL/GenBank/DDBJ whole genome shotgun (WGS) entry which is preliminary data.</text>
</comment>
<organism evidence="1 2">
    <name type="scientific">Flavobacterium geliluteum</name>
    <dbReference type="NCBI Taxonomy" id="2816120"/>
    <lineage>
        <taxon>Bacteria</taxon>
        <taxon>Pseudomonadati</taxon>
        <taxon>Bacteroidota</taxon>
        <taxon>Flavobacteriia</taxon>
        <taxon>Flavobacteriales</taxon>
        <taxon>Flavobacteriaceae</taxon>
        <taxon>Flavobacterium</taxon>
    </lineage>
</organism>